<proteinExistence type="predicted"/>
<dbReference type="AlphaFoldDB" id="A0A7X2L9N8"/>
<dbReference type="Proteomes" id="UP000441032">
    <property type="component" value="Unassembled WGS sequence"/>
</dbReference>
<gene>
    <name evidence="2" type="ORF">GJQ57_05715</name>
</gene>
<evidence type="ECO:0000313" key="3">
    <source>
        <dbReference type="Proteomes" id="UP000441032"/>
    </source>
</evidence>
<evidence type="ECO:0000256" key="1">
    <source>
        <dbReference type="SAM" id="Phobius"/>
    </source>
</evidence>
<reference evidence="2 3" key="1">
    <citation type="submission" date="2019-11" db="EMBL/GenBank/DDBJ databases">
        <title>Phenotypic characterization of an OXA-22 and OXA-60 co-producing Ralstonia pickettii clinical strain.</title>
        <authorList>
            <person name="He F."/>
        </authorList>
    </citation>
    <scope>NUCLEOTIDE SEQUENCE [LARGE SCALE GENOMIC DNA]</scope>
    <source>
        <strain evidence="2 3">PSLESD1</strain>
    </source>
</reference>
<protein>
    <recommendedName>
        <fullName evidence="4">Transmembrane protein</fullName>
    </recommendedName>
</protein>
<accession>A0A7X2L9N8</accession>
<organism evidence="2 3">
    <name type="scientific">Ralstonia pickettii</name>
    <name type="common">Burkholderia pickettii</name>
    <dbReference type="NCBI Taxonomy" id="329"/>
    <lineage>
        <taxon>Bacteria</taxon>
        <taxon>Pseudomonadati</taxon>
        <taxon>Pseudomonadota</taxon>
        <taxon>Betaproteobacteria</taxon>
        <taxon>Burkholderiales</taxon>
        <taxon>Burkholderiaceae</taxon>
        <taxon>Ralstonia</taxon>
    </lineage>
</organism>
<evidence type="ECO:0008006" key="4">
    <source>
        <dbReference type="Google" id="ProtNLM"/>
    </source>
</evidence>
<evidence type="ECO:0000313" key="2">
    <source>
        <dbReference type="EMBL" id="MRS98151.1"/>
    </source>
</evidence>
<sequence>MPLETVRFDRVFGTTKTSQNRMPVTLFGFQSGDHIEYSVAAPGEPCIEAGMTVTAYLREPGNWQTLVAWRDHGSGEIICEPEAGWLLCLLGFAALCFVVLRFLHQPATLMLAAAVPIALLGSGVHNIRFLRGVRRQLLTPHRHATPSLG</sequence>
<keyword evidence="1" id="KW-0812">Transmembrane</keyword>
<dbReference type="EMBL" id="WJYN01000001">
    <property type="protein sequence ID" value="MRS98151.1"/>
    <property type="molecule type" value="Genomic_DNA"/>
</dbReference>
<name>A0A7X2L9N8_RALPI</name>
<keyword evidence="1" id="KW-0472">Membrane</keyword>
<dbReference type="RefSeq" id="WP_154206022.1">
    <property type="nucleotide sequence ID" value="NZ_WJYN01000001.1"/>
</dbReference>
<feature type="transmembrane region" description="Helical" evidence="1">
    <location>
        <begin position="109"/>
        <end position="127"/>
    </location>
</feature>
<keyword evidence="1" id="KW-1133">Transmembrane helix</keyword>
<feature type="transmembrane region" description="Helical" evidence="1">
    <location>
        <begin position="83"/>
        <end position="103"/>
    </location>
</feature>
<comment type="caution">
    <text evidence="2">The sequence shown here is derived from an EMBL/GenBank/DDBJ whole genome shotgun (WGS) entry which is preliminary data.</text>
</comment>